<comment type="function">
    <text evidence="16">Core subunit of the mitochondrial membrane respiratory chain NADH dehydrogenase (Complex I) which catalyzes electron transfer from NADH through the respiratory chain, using ubiquinone as an electron acceptor. Essential for the catalytic activity and assembly of complex I.</text>
</comment>
<accession>A0A8K1XUG2</accession>
<evidence type="ECO:0000256" key="16">
    <source>
        <dbReference type="RuleBase" id="RU003297"/>
    </source>
</evidence>
<organism evidence="18">
    <name type="scientific">Diversibipalium mayottensis</name>
    <dbReference type="NCBI Taxonomy" id="3348909"/>
    <lineage>
        <taxon>Eukaryota</taxon>
        <taxon>Metazoa</taxon>
        <taxon>Spiralia</taxon>
        <taxon>Lophotrochozoa</taxon>
        <taxon>Platyhelminthes</taxon>
        <taxon>Rhabditophora</taxon>
        <taxon>Seriata</taxon>
        <taxon>Tricladida</taxon>
        <taxon>Continenticola</taxon>
        <taxon>Geoplanoidea</taxon>
        <taxon>Geoplanidae</taxon>
        <taxon>Bipaliinae</taxon>
        <taxon>Diversibipalium</taxon>
    </lineage>
</organism>
<evidence type="ECO:0000256" key="9">
    <source>
        <dbReference type="ARBA" id="ARBA00022982"/>
    </source>
</evidence>
<evidence type="ECO:0000256" key="4">
    <source>
        <dbReference type="ARBA" id="ARBA00021006"/>
    </source>
</evidence>
<feature type="transmembrane region" description="Helical" evidence="16">
    <location>
        <begin position="442"/>
        <end position="459"/>
    </location>
</feature>
<feature type="transmembrane region" description="Helical" evidence="16">
    <location>
        <begin position="232"/>
        <end position="253"/>
    </location>
</feature>
<feature type="domain" description="NADH:quinone oxidoreductase/Mrp antiporter transmembrane" evidence="17">
    <location>
        <begin position="90"/>
        <end position="411"/>
    </location>
</feature>
<feature type="transmembrane region" description="Helical" evidence="16">
    <location>
        <begin position="7"/>
        <end position="24"/>
    </location>
</feature>
<dbReference type="InterPro" id="IPR003918">
    <property type="entry name" value="NADH_UbQ_OxRdtase"/>
</dbReference>
<dbReference type="GO" id="GO:0008137">
    <property type="term" value="F:NADH dehydrogenase (ubiquinone) activity"/>
    <property type="evidence" value="ECO:0007669"/>
    <property type="project" value="UniProtKB-UniRule"/>
</dbReference>
<evidence type="ECO:0000256" key="6">
    <source>
        <dbReference type="ARBA" id="ARBA00022660"/>
    </source>
</evidence>
<keyword evidence="6 16" id="KW-0679">Respiratory chain</keyword>
<keyword evidence="5 16" id="KW-0813">Transport</keyword>
<evidence type="ECO:0000256" key="1">
    <source>
        <dbReference type="ARBA" id="ARBA00004225"/>
    </source>
</evidence>
<evidence type="ECO:0000313" key="18">
    <source>
        <dbReference type="EMBL" id="UHA56311.1"/>
    </source>
</evidence>
<feature type="transmembrane region" description="Helical" evidence="16">
    <location>
        <begin position="391"/>
        <end position="422"/>
    </location>
</feature>
<dbReference type="GO" id="GO:0042773">
    <property type="term" value="P:ATP synthesis coupled electron transport"/>
    <property type="evidence" value="ECO:0007669"/>
    <property type="project" value="InterPro"/>
</dbReference>
<feature type="transmembrane region" description="Helical" evidence="16">
    <location>
        <begin position="44"/>
        <end position="61"/>
    </location>
</feature>
<comment type="catalytic activity">
    <reaction evidence="15 16">
        <text>a ubiquinone + NADH + 5 H(+)(in) = a ubiquinol + NAD(+) + 4 H(+)(out)</text>
        <dbReference type="Rhea" id="RHEA:29091"/>
        <dbReference type="Rhea" id="RHEA-COMP:9565"/>
        <dbReference type="Rhea" id="RHEA-COMP:9566"/>
        <dbReference type="ChEBI" id="CHEBI:15378"/>
        <dbReference type="ChEBI" id="CHEBI:16389"/>
        <dbReference type="ChEBI" id="CHEBI:17976"/>
        <dbReference type="ChEBI" id="CHEBI:57540"/>
        <dbReference type="ChEBI" id="CHEBI:57945"/>
        <dbReference type="EC" id="7.1.1.2"/>
    </reaction>
</comment>
<reference evidence="18" key="1">
    <citation type="journal article" date="2022" name="PeerJ">
        <title>Hammerhead flatworms (Platyhelminthes, Geoplanidae, Bipaliinae): mitochondrial genomes and description of two new species from France, Italy and Mayotte.</title>
        <authorList>
            <person name="Justine J.-L."/>
            <person name="Gastineau R."/>
            <person name="Gros P."/>
            <person name="Gey D."/>
            <person name="Ruzzier E."/>
            <person name="Winsor L."/>
        </authorList>
    </citation>
    <scope>NUCLEOTIDE SEQUENCE</scope>
</reference>
<dbReference type="Pfam" id="PF00361">
    <property type="entry name" value="Proton_antipo_M"/>
    <property type="match status" value="1"/>
</dbReference>
<evidence type="ECO:0000256" key="5">
    <source>
        <dbReference type="ARBA" id="ARBA00022448"/>
    </source>
</evidence>
<geneLocation type="mitochondrion" evidence="18"/>
<feature type="transmembrane region" description="Helical" evidence="16">
    <location>
        <begin position="91"/>
        <end position="112"/>
    </location>
</feature>
<dbReference type="PRINTS" id="PR01437">
    <property type="entry name" value="NUOXDRDTASE4"/>
</dbReference>
<evidence type="ECO:0000259" key="17">
    <source>
        <dbReference type="Pfam" id="PF00361"/>
    </source>
</evidence>
<evidence type="ECO:0000256" key="2">
    <source>
        <dbReference type="ARBA" id="ARBA00009025"/>
    </source>
</evidence>
<dbReference type="AlphaFoldDB" id="A0A8K1XUG2"/>
<feature type="transmembrane region" description="Helical" evidence="16">
    <location>
        <begin position="317"/>
        <end position="339"/>
    </location>
</feature>
<proteinExistence type="inferred from homology"/>
<feature type="transmembrane region" description="Helical" evidence="16">
    <location>
        <begin position="351"/>
        <end position="371"/>
    </location>
</feature>
<feature type="transmembrane region" description="Helical" evidence="16">
    <location>
        <begin position="192"/>
        <end position="212"/>
    </location>
</feature>
<evidence type="ECO:0000256" key="15">
    <source>
        <dbReference type="ARBA" id="ARBA00049551"/>
    </source>
</evidence>
<evidence type="ECO:0000256" key="13">
    <source>
        <dbReference type="ARBA" id="ARBA00023128"/>
    </source>
</evidence>
<keyword evidence="14 16" id="KW-0472">Membrane</keyword>
<dbReference type="InterPro" id="IPR001750">
    <property type="entry name" value="ND/Mrp_TM"/>
</dbReference>
<evidence type="ECO:0000256" key="10">
    <source>
        <dbReference type="ARBA" id="ARBA00022989"/>
    </source>
</evidence>
<sequence length="469" mass="53303">MLTNVGLIYGFVLGVLLFFLMFNYNSFVSGGLWGVSNFFLDSFSYYFVVLTSLVIMFVLVLGVGTTPVYGFLSVGLFVVLVLFFFTSQAFYFFVFFELSFVFVFLMLVLWGVNPERLEALNYFMVYSLVGSLPLLSCIIFIQEGCSSMGLFSWMVGLLAYGTVAHNDDNLGSVLVSELNEGGYWWSDSEDSVWSFFFSNQVVFIFWVVVFLFKFPAFGVHLWLPKAHVESPVFGSMLLAGIMIKLGVVGIYRFQSSGKSLFFDYPVVNTFFFYFCFGLVMVNLICSRQYDLKAFVAYSSIVHMSLVLITIWSGSYMAAVGALFLSFSHGLCSSALFMNLNSFYVMSGSRNVVVNSGVIYFFPMLCMFWFVFCSMNCSIPISLNFFSEVLLIFSGIGFGFWSVMVFLFNVFFCGLYCLVLYLFVSHGKSNVVVNFVGGFRQSYVYFLLLWYHFFLLYFYFLGFNSLGGLS</sequence>
<evidence type="ECO:0000256" key="7">
    <source>
        <dbReference type="ARBA" id="ARBA00022692"/>
    </source>
</evidence>
<evidence type="ECO:0000256" key="3">
    <source>
        <dbReference type="ARBA" id="ARBA00012944"/>
    </source>
</evidence>
<feature type="transmembrane region" description="Helical" evidence="16">
    <location>
        <begin position="68"/>
        <end position="85"/>
    </location>
</feature>
<keyword evidence="10 16" id="KW-1133">Transmembrane helix</keyword>
<keyword evidence="9 16" id="KW-0249">Electron transport</keyword>
<dbReference type="GO" id="GO:0015990">
    <property type="term" value="P:electron transport coupled proton transport"/>
    <property type="evidence" value="ECO:0007669"/>
    <property type="project" value="TreeGrafter"/>
</dbReference>
<feature type="transmembrane region" description="Helical" evidence="16">
    <location>
        <begin position="291"/>
        <end position="311"/>
    </location>
</feature>
<keyword evidence="12 16" id="KW-0830">Ubiquinone</keyword>
<comment type="similarity">
    <text evidence="2 16">Belongs to the complex I subunit 4 family.</text>
</comment>
<dbReference type="EC" id="7.1.1.2" evidence="3 16"/>
<dbReference type="PANTHER" id="PTHR43507">
    <property type="entry name" value="NADH-UBIQUINONE OXIDOREDUCTASE CHAIN 4"/>
    <property type="match status" value="1"/>
</dbReference>
<name>A0A8K1XUG2_9PLAT</name>
<gene>
    <name evidence="18" type="primary">ND4</name>
</gene>
<dbReference type="GO" id="GO:0048039">
    <property type="term" value="F:ubiquinone binding"/>
    <property type="evidence" value="ECO:0007669"/>
    <property type="project" value="TreeGrafter"/>
</dbReference>
<dbReference type="EMBL" id="MZ561470">
    <property type="protein sequence ID" value="UHA56311.1"/>
    <property type="molecule type" value="Genomic_DNA"/>
</dbReference>
<keyword evidence="11 16" id="KW-0520">NAD</keyword>
<dbReference type="GO" id="GO:0031966">
    <property type="term" value="C:mitochondrial membrane"/>
    <property type="evidence" value="ECO:0007669"/>
    <property type="project" value="UniProtKB-SubCell"/>
</dbReference>
<evidence type="ECO:0000256" key="11">
    <source>
        <dbReference type="ARBA" id="ARBA00023027"/>
    </source>
</evidence>
<evidence type="ECO:0000256" key="12">
    <source>
        <dbReference type="ARBA" id="ARBA00023075"/>
    </source>
</evidence>
<keyword evidence="13 16" id="KW-0496">Mitochondrion</keyword>
<keyword evidence="7 16" id="KW-0812">Transmembrane</keyword>
<keyword evidence="8" id="KW-1278">Translocase</keyword>
<feature type="transmembrane region" description="Helical" evidence="16">
    <location>
        <begin position="265"/>
        <end position="284"/>
    </location>
</feature>
<evidence type="ECO:0000256" key="8">
    <source>
        <dbReference type="ARBA" id="ARBA00022967"/>
    </source>
</evidence>
<evidence type="ECO:0000256" key="14">
    <source>
        <dbReference type="ARBA" id="ARBA00023136"/>
    </source>
</evidence>
<protein>
    <recommendedName>
        <fullName evidence="4 16">NADH-ubiquinone oxidoreductase chain 4</fullName>
        <ecNumber evidence="3 16">7.1.1.2</ecNumber>
    </recommendedName>
</protein>
<dbReference type="GO" id="GO:0003954">
    <property type="term" value="F:NADH dehydrogenase activity"/>
    <property type="evidence" value="ECO:0007669"/>
    <property type="project" value="TreeGrafter"/>
</dbReference>
<comment type="subcellular location">
    <subcellularLocation>
        <location evidence="1 16">Mitochondrion membrane</location>
        <topology evidence="1 16">Multi-pass membrane protein</topology>
    </subcellularLocation>
</comment>
<dbReference type="PANTHER" id="PTHR43507:SF20">
    <property type="entry name" value="NADH-UBIQUINONE OXIDOREDUCTASE CHAIN 4"/>
    <property type="match status" value="1"/>
</dbReference>
<feature type="transmembrane region" description="Helical" evidence="16">
    <location>
        <begin position="119"/>
        <end position="141"/>
    </location>
</feature>